<dbReference type="InterPro" id="IPR050509">
    <property type="entry name" value="CoA-transferase_III"/>
</dbReference>
<reference evidence="1 2" key="1">
    <citation type="submission" date="2017-12" db="EMBL/GenBank/DDBJ databases">
        <title>Isolation and characterization of estrogens degradatiion strain Microbacterium hominis SJTG1.</title>
        <authorList>
            <person name="Xiong W."/>
            <person name="Yin C."/>
            <person name="Zheng D."/>
            <person name="Liang R."/>
        </authorList>
    </citation>
    <scope>NUCLEOTIDE SEQUENCE [LARGE SCALE GENOMIC DNA]</scope>
    <source>
        <strain evidence="1 2">SJTG1</strain>
    </source>
</reference>
<dbReference type="PANTHER" id="PTHR48228:SF4">
    <property type="entry name" value="BLR3030 PROTEIN"/>
    <property type="match status" value="1"/>
</dbReference>
<proteinExistence type="predicted"/>
<dbReference type="SUPFAM" id="SSF89796">
    <property type="entry name" value="CoA-transferase family III (CaiB/BaiF)"/>
    <property type="match status" value="2"/>
</dbReference>
<dbReference type="EMBL" id="CP025299">
    <property type="protein sequence ID" value="AUG30137.1"/>
    <property type="molecule type" value="Genomic_DNA"/>
</dbReference>
<organism evidence="1 2">
    <name type="scientific">Microbacterium hominis</name>
    <dbReference type="NCBI Taxonomy" id="162426"/>
    <lineage>
        <taxon>Bacteria</taxon>
        <taxon>Bacillati</taxon>
        <taxon>Actinomycetota</taxon>
        <taxon>Actinomycetes</taxon>
        <taxon>Micrococcales</taxon>
        <taxon>Microbacteriaceae</taxon>
        <taxon>Microbacterium</taxon>
    </lineage>
</organism>
<accession>A0A2K9DKV6</accession>
<evidence type="ECO:0000313" key="1">
    <source>
        <dbReference type="EMBL" id="AUG30137.1"/>
    </source>
</evidence>
<gene>
    <name evidence="1" type="ORF">CXR34_12245</name>
</gene>
<sequence length="430" mass="45147">MDTRPLHARLPVGRLARAAVRAAGDEAARWAGAAPVDPDPAAVTVAYTSERWMRLDDAPITAFAPLSGFFRTRDGWVRTHANYPHHARALRSALGIDAAGAAEASAAADDAERVRERLATLSTAHAEASITAAGGLCVAVVPAQHATDERLRASPAVSVTRIGEAAPRPGRASPADAPLRGIRVLDLTRVIAGPVATRTLALLGADVLRVDSPRLPEPAAQHLDTGHGKRSTLLDLDRPADRAVFRRLAADADAIVLGYRPAALTRLDLSPDALAALRPGVVIVRLSAWGESGGRGFDSLVQAASGISWIESTTADVPGALPAQALDHTAGYLLAAHTMATLRRRRAEGGSWLVETSLRRIAAELLGMPRARPGVDDLAPAPDPDRHLQRFTVGGRSVVTAAPAIAYAGAPPRFAAPREWGGDAPAWLPR</sequence>
<dbReference type="Proteomes" id="UP000233276">
    <property type="component" value="Chromosome"/>
</dbReference>
<dbReference type="AlphaFoldDB" id="A0A2K9DKV6"/>
<dbReference type="InterPro" id="IPR044855">
    <property type="entry name" value="CoA-Trfase_III_dom3_sf"/>
</dbReference>
<dbReference type="Pfam" id="PF02515">
    <property type="entry name" value="CoA_transf_3"/>
    <property type="match status" value="1"/>
</dbReference>
<dbReference type="InterPro" id="IPR003673">
    <property type="entry name" value="CoA-Trfase_fam_III"/>
</dbReference>
<dbReference type="RefSeq" id="WP_101306540.1">
    <property type="nucleotide sequence ID" value="NZ_CP025299.1"/>
</dbReference>
<dbReference type="KEGG" id="mhos:CXR34_12245"/>
<dbReference type="GO" id="GO:0003824">
    <property type="term" value="F:catalytic activity"/>
    <property type="evidence" value="ECO:0007669"/>
    <property type="project" value="InterPro"/>
</dbReference>
<name>A0A2K9DKV6_9MICO</name>
<dbReference type="InterPro" id="IPR023606">
    <property type="entry name" value="CoA-Trfase_III_dom_1_sf"/>
</dbReference>
<dbReference type="Gene3D" id="3.40.50.10540">
    <property type="entry name" value="Crotonobetainyl-coa:carnitine coa-transferase, domain 1"/>
    <property type="match status" value="2"/>
</dbReference>
<evidence type="ECO:0000313" key="2">
    <source>
        <dbReference type="Proteomes" id="UP000233276"/>
    </source>
</evidence>
<dbReference type="PANTHER" id="PTHR48228">
    <property type="entry name" value="SUCCINYL-COA--D-CITRAMALATE COA-TRANSFERASE"/>
    <property type="match status" value="1"/>
</dbReference>
<protein>
    <submittedName>
        <fullName evidence="1">Carnitine dehydratase</fullName>
    </submittedName>
</protein>
<dbReference type="Gene3D" id="3.30.1540.10">
    <property type="entry name" value="formyl-coa transferase, domain 3"/>
    <property type="match status" value="1"/>
</dbReference>